<name>A0A392S8F3_9FABA</name>
<feature type="non-terminal residue" evidence="1">
    <location>
        <position position="63"/>
    </location>
</feature>
<sequence>MLVDRDGLWFIVLAARYGVERSRLRDGGRRGSSWWREITRIRDGGGGIGGGWFGEHISKKVGD</sequence>
<protein>
    <submittedName>
        <fullName evidence="1">Uncharacterized protein</fullName>
    </submittedName>
</protein>
<comment type="caution">
    <text evidence="1">The sequence shown here is derived from an EMBL/GenBank/DDBJ whole genome shotgun (WGS) entry which is preliminary data.</text>
</comment>
<organism evidence="1 2">
    <name type="scientific">Trifolium medium</name>
    <dbReference type="NCBI Taxonomy" id="97028"/>
    <lineage>
        <taxon>Eukaryota</taxon>
        <taxon>Viridiplantae</taxon>
        <taxon>Streptophyta</taxon>
        <taxon>Embryophyta</taxon>
        <taxon>Tracheophyta</taxon>
        <taxon>Spermatophyta</taxon>
        <taxon>Magnoliopsida</taxon>
        <taxon>eudicotyledons</taxon>
        <taxon>Gunneridae</taxon>
        <taxon>Pentapetalae</taxon>
        <taxon>rosids</taxon>
        <taxon>fabids</taxon>
        <taxon>Fabales</taxon>
        <taxon>Fabaceae</taxon>
        <taxon>Papilionoideae</taxon>
        <taxon>50 kb inversion clade</taxon>
        <taxon>NPAAA clade</taxon>
        <taxon>Hologalegina</taxon>
        <taxon>IRL clade</taxon>
        <taxon>Trifolieae</taxon>
        <taxon>Trifolium</taxon>
    </lineage>
</organism>
<reference evidence="1 2" key="1">
    <citation type="journal article" date="2018" name="Front. Plant Sci.">
        <title>Red Clover (Trifolium pratense) and Zigzag Clover (T. medium) - A Picture of Genomic Similarities and Differences.</title>
        <authorList>
            <person name="Dluhosova J."/>
            <person name="Istvanek J."/>
            <person name="Nedelnik J."/>
            <person name="Repkova J."/>
        </authorList>
    </citation>
    <scope>NUCLEOTIDE SEQUENCE [LARGE SCALE GENOMIC DNA]</scope>
    <source>
        <strain evidence="2">cv. 10/8</strain>
        <tissue evidence="1">Leaf</tissue>
    </source>
</reference>
<dbReference type="AlphaFoldDB" id="A0A392S8F3"/>
<evidence type="ECO:0000313" key="2">
    <source>
        <dbReference type="Proteomes" id="UP000265520"/>
    </source>
</evidence>
<keyword evidence="2" id="KW-1185">Reference proteome</keyword>
<evidence type="ECO:0000313" key="1">
    <source>
        <dbReference type="EMBL" id="MCI44185.1"/>
    </source>
</evidence>
<accession>A0A392S8F3</accession>
<proteinExistence type="predicted"/>
<dbReference type="Proteomes" id="UP000265520">
    <property type="component" value="Unassembled WGS sequence"/>
</dbReference>
<dbReference type="EMBL" id="LXQA010327163">
    <property type="protein sequence ID" value="MCI44185.1"/>
    <property type="molecule type" value="Genomic_DNA"/>
</dbReference>